<dbReference type="InterPro" id="IPR004609">
    <property type="entry name" value="ATP-dep_DNA_helicase_RecG"/>
</dbReference>
<dbReference type="Proteomes" id="UP000321058">
    <property type="component" value="Unassembled WGS sequence"/>
</dbReference>
<dbReference type="EMBL" id="BKAJ01000012">
    <property type="protein sequence ID" value="GEP53522.1"/>
    <property type="molecule type" value="Genomic_DNA"/>
</dbReference>
<dbReference type="InterPro" id="IPR014001">
    <property type="entry name" value="Helicase_ATP-bd"/>
</dbReference>
<keyword evidence="11" id="KW-0413">Isomerase</keyword>
<comment type="caution">
    <text evidence="18">The sequence shown here is derived from an EMBL/GenBank/DDBJ whole genome shotgun (WGS) entry which is preliminary data.</text>
</comment>
<dbReference type="GO" id="GO:0003677">
    <property type="term" value="F:DNA binding"/>
    <property type="evidence" value="ECO:0007669"/>
    <property type="project" value="UniProtKB-KW"/>
</dbReference>
<dbReference type="NCBIfam" id="NF008165">
    <property type="entry name" value="PRK10917.1-3"/>
    <property type="match status" value="1"/>
</dbReference>
<evidence type="ECO:0000256" key="4">
    <source>
        <dbReference type="ARBA" id="ARBA00022763"/>
    </source>
</evidence>
<evidence type="ECO:0000256" key="13">
    <source>
        <dbReference type="ARBA" id="ARBA00034808"/>
    </source>
</evidence>
<dbReference type="PROSITE" id="PS51194">
    <property type="entry name" value="HELICASE_CTER"/>
    <property type="match status" value="1"/>
</dbReference>
<organism evidence="18 19">
    <name type="scientific">Reyranella soli</name>
    <dbReference type="NCBI Taxonomy" id="1230389"/>
    <lineage>
        <taxon>Bacteria</taxon>
        <taxon>Pseudomonadati</taxon>
        <taxon>Pseudomonadota</taxon>
        <taxon>Alphaproteobacteria</taxon>
        <taxon>Hyphomicrobiales</taxon>
        <taxon>Reyranellaceae</taxon>
        <taxon>Reyranella</taxon>
    </lineage>
</organism>
<accession>A0A512N3H4</accession>
<proteinExistence type="inferred from homology"/>
<dbReference type="InterPro" id="IPR001650">
    <property type="entry name" value="Helicase_C-like"/>
</dbReference>
<dbReference type="EC" id="5.6.2.4" evidence="13 15"/>
<comment type="catalytic activity">
    <reaction evidence="14 15">
        <text>ATP + H2O = ADP + phosphate + H(+)</text>
        <dbReference type="Rhea" id="RHEA:13065"/>
        <dbReference type="ChEBI" id="CHEBI:15377"/>
        <dbReference type="ChEBI" id="CHEBI:15378"/>
        <dbReference type="ChEBI" id="CHEBI:30616"/>
        <dbReference type="ChEBI" id="CHEBI:43474"/>
        <dbReference type="ChEBI" id="CHEBI:456216"/>
        <dbReference type="EC" id="5.6.2.4"/>
    </reaction>
</comment>
<dbReference type="RefSeq" id="WP_147146248.1">
    <property type="nucleotide sequence ID" value="NZ_BKAJ01000012.1"/>
</dbReference>
<dbReference type="NCBIfam" id="TIGR00643">
    <property type="entry name" value="recG"/>
    <property type="match status" value="1"/>
</dbReference>
<keyword evidence="6 15" id="KW-0347">Helicase</keyword>
<reference evidence="18 19" key="1">
    <citation type="submission" date="2019-07" db="EMBL/GenBank/DDBJ databases">
        <title>Whole genome shotgun sequence of Reyranella soli NBRC 108950.</title>
        <authorList>
            <person name="Hosoyama A."/>
            <person name="Uohara A."/>
            <person name="Ohji S."/>
            <person name="Ichikawa N."/>
        </authorList>
    </citation>
    <scope>NUCLEOTIDE SEQUENCE [LARGE SCALE GENOMIC DNA]</scope>
    <source>
        <strain evidence="18 19">NBRC 108950</strain>
    </source>
</reference>
<dbReference type="GO" id="GO:0043138">
    <property type="term" value="F:3'-5' DNA helicase activity"/>
    <property type="evidence" value="ECO:0007669"/>
    <property type="project" value="UniProtKB-EC"/>
</dbReference>
<dbReference type="GO" id="GO:0006310">
    <property type="term" value="P:DNA recombination"/>
    <property type="evidence" value="ECO:0007669"/>
    <property type="project" value="UniProtKB-UniRule"/>
</dbReference>
<comment type="catalytic activity">
    <reaction evidence="12 15">
        <text>Couples ATP hydrolysis with the unwinding of duplex DNA by translocating in the 3'-5' direction.</text>
        <dbReference type="EC" id="5.6.2.4"/>
    </reaction>
</comment>
<dbReference type="InterPro" id="IPR045562">
    <property type="entry name" value="RecG_dom3_C"/>
</dbReference>
<dbReference type="InterPro" id="IPR033454">
    <property type="entry name" value="RecG_wedge"/>
</dbReference>
<evidence type="ECO:0000259" key="17">
    <source>
        <dbReference type="PROSITE" id="PS51194"/>
    </source>
</evidence>
<protein>
    <recommendedName>
        <fullName evidence="2 15">ATP-dependent DNA helicase RecG</fullName>
        <ecNumber evidence="13 15">5.6.2.4</ecNumber>
    </recommendedName>
</protein>
<evidence type="ECO:0000256" key="10">
    <source>
        <dbReference type="ARBA" id="ARBA00023204"/>
    </source>
</evidence>
<gene>
    <name evidence="18" type="ORF">RSO01_06880</name>
</gene>
<dbReference type="Gene3D" id="3.40.50.300">
    <property type="entry name" value="P-loop containing nucleotide triphosphate hydrolases"/>
    <property type="match status" value="2"/>
</dbReference>
<dbReference type="Pfam" id="PF17191">
    <property type="entry name" value="RecG_wedge"/>
    <property type="match status" value="1"/>
</dbReference>
<keyword evidence="19" id="KW-1185">Reference proteome</keyword>
<feature type="domain" description="Helicase ATP-binding" evidence="16">
    <location>
        <begin position="280"/>
        <end position="441"/>
    </location>
</feature>
<dbReference type="PROSITE" id="PS51192">
    <property type="entry name" value="HELICASE_ATP_BIND_1"/>
    <property type="match status" value="1"/>
</dbReference>
<dbReference type="SMART" id="SM00490">
    <property type="entry name" value="HELICc"/>
    <property type="match status" value="1"/>
</dbReference>
<feature type="domain" description="Helicase C-terminal" evidence="17">
    <location>
        <begin position="460"/>
        <end position="619"/>
    </location>
</feature>
<evidence type="ECO:0000256" key="6">
    <source>
        <dbReference type="ARBA" id="ARBA00022806"/>
    </source>
</evidence>
<evidence type="ECO:0000313" key="18">
    <source>
        <dbReference type="EMBL" id="GEP53522.1"/>
    </source>
</evidence>
<dbReference type="GO" id="GO:0005524">
    <property type="term" value="F:ATP binding"/>
    <property type="evidence" value="ECO:0007669"/>
    <property type="project" value="UniProtKB-KW"/>
</dbReference>
<dbReference type="GO" id="GO:0016887">
    <property type="term" value="F:ATP hydrolysis activity"/>
    <property type="evidence" value="ECO:0007669"/>
    <property type="project" value="RHEA"/>
</dbReference>
<dbReference type="AlphaFoldDB" id="A0A512N3H4"/>
<dbReference type="Gene3D" id="2.40.50.140">
    <property type="entry name" value="Nucleic acid-binding proteins"/>
    <property type="match status" value="1"/>
</dbReference>
<name>A0A512N3H4_9HYPH</name>
<evidence type="ECO:0000256" key="5">
    <source>
        <dbReference type="ARBA" id="ARBA00022801"/>
    </source>
</evidence>
<dbReference type="OrthoDB" id="9804325at2"/>
<keyword evidence="3 15" id="KW-0547">Nucleotide-binding</keyword>
<dbReference type="Pfam" id="PF00271">
    <property type="entry name" value="Helicase_C"/>
    <property type="match status" value="1"/>
</dbReference>
<evidence type="ECO:0000256" key="14">
    <source>
        <dbReference type="ARBA" id="ARBA00048988"/>
    </source>
</evidence>
<evidence type="ECO:0000256" key="12">
    <source>
        <dbReference type="ARBA" id="ARBA00034617"/>
    </source>
</evidence>
<dbReference type="PANTHER" id="PTHR47964">
    <property type="entry name" value="ATP-DEPENDENT DNA HELICASE HOMOLOG RECG, CHLOROPLASTIC"/>
    <property type="match status" value="1"/>
</dbReference>
<evidence type="ECO:0000259" key="16">
    <source>
        <dbReference type="PROSITE" id="PS51192"/>
    </source>
</evidence>
<comment type="function">
    <text evidence="15">Plays a critical role in recombination and DNA repair. Helps process Holliday junction intermediates to mature products by catalyzing branch migration. Has replication fork regression activity, unwinds stalled or blocked replication forks to make a HJ that can be resolved. Has a DNA unwinding activity characteristic of a DNA helicase with 3'-5' polarity.</text>
</comment>
<evidence type="ECO:0000256" key="11">
    <source>
        <dbReference type="ARBA" id="ARBA00023235"/>
    </source>
</evidence>
<dbReference type="NCBIfam" id="NF008164">
    <property type="entry name" value="PRK10917.1-2"/>
    <property type="match status" value="1"/>
</dbReference>
<evidence type="ECO:0000256" key="9">
    <source>
        <dbReference type="ARBA" id="ARBA00023172"/>
    </source>
</evidence>
<evidence type="ECO:0000313" key="19">
    <source>
        <dbReference type="Proteomes" id="UP000321058"/>
    </source>
</evidence>
<dbReference type="Pfam" id="PF19833">
    <property type="entry name" value="RecG_dom3_C"/>
    <property type="match status" value="1"/>
</dbReference>
<evidence type="ECO:0000256" key="3">
    <source>
        <dbReference type="ARBA" id="ARBA00022741"/>
    </source>
</evidence>
<comment type="similarity">
    <text evidence="1 15">Belongs to the helicase family. RecG subfamily.</text>
</comment>
<keyword evidence="9 15" id="KW-0233">DNA recombination</keyword>
<keyword evidence="10 15" id="KW-0234">DNA repair</keyword>
<dbReference type="InterPro" id="IPR011545">
    <property type="entry name" value="DEAD/DEAH_box_helicase_dom"/>
</dbReference>
<evidence type="ECO:0000256" key="2">
    <source>
        <dbReference type="ARBA" id="ARBA00017846"/>
    </source>
</evidence>
<dbReference type="SMART" id="SM00487">
    <property type="entry name" value="DEXDc"/>
    <property type="match status" value="1"/>
</dbReference>
<keyword evidence="7 15" id="KW-0067">ATP-binding</keyword>
<evidence type="ECO:0000256" key="1">
    <source>
        <dbReference type="ARBA" id="ARBA00007504"/>
    </source>
</evidence>
<evidence type="ECO:0000256" key="8">
    <source>
        <dbReference type="ARBA" id="ARBA00023125"/>
    </source>
</evidence>
<keyword evidence="8" id="KW-0238">DNA-binding</keyword>
<dbReference type="SUPFAM" id="SSF52540">
    <property type="entry name" value="P-loop containing nucleoside triphosphate hydrolases"/>
    <property type="match status" value="2"/>
</dbReference>
<dbReference type="SUPFAM" id="SSF50249">
    <property type="entry name" value="Nucleic acid-binding proteins"/>
    <property type="match status" value="1"/>
</dbReference>
<dbReference type="CDD" id="cd17992">
    <property type="entry name" value="DEXHc_RecG"/>
    <property type="match status" value="1"/>
</dbReference>
<dbReference type="NCBIfam" id="NF008168">
    <property type="entry name" value="PRK10917.2-2"/>
    <property type="match status" value="1"/>
</dbReference>
<dbReference type="InterPro" id="IPR012340">
    <property type="entry name" value="NA-bd_OB-fold"/>
</dbReference>
<keyword evidence="5 15" id="KW-0378">Hydrolase</keyword>
<dbReference type="CDD" id="cd04488">
    <property type="entry name" value="RecG_wedge_OBF"/>
    <property type="match status" value="1"/>
</dbReference>
<dbReference type="Pfam" id="PF00270">
    <property type="entry name" value="DEAD"/>
    <property type="match status" value="1"/>
</dbReference>
<dbReference type="GO" id="GO:0006281">
    <property type="term" value="P:DNA repair"/>
    <property type="evidence" value="ECO:0007669"/>
    <property type="project" value="UniProtKB-UniRule"/>
</dbReference>
<dbReference type="InterPro" id="IPR047112">
    <property type="entry name" value="RecG/Mfd"/>
</dbReference>
<evidence type="ECO:0000256" key="7">
    <source>
        <dbReference type="ARBA" id="ARBA00022840"/>
    </source>
</evidence>
<evidence type="ECO:0000256" key="15">
    <source>
        <dbReference type="RuleBase" id="RU363016"/>
    </source>
</evidence>
<sequence length="693" mass="75584">MRPQSLTPLFAQTTSLPGIGPRLGKLVEKLAGPLVVDLLWHLPFAVVDRRNAPEIVHAKAGDIATITVTVDEHLVPRNPRQPYRVWCSDETGRLCLTYFNGREDYLKNLLPPGEVRVVSGKVDIYQGEVQMTHPDHVVPLDQRDQILRVEPVYGLTAGLTQRPVQKAIAAAVERSPELPEWQDAAFNKRNKWDSWHAALARAHAPDEHTDLSPMHPARARLAFDELLASQLAIALVRHHNRTVAGHVTKGDGKLRAKVLKSLPFELTPSQTAAVAEIEADMAKPERMIRLLQGDVGSGKTLVALLAMLICVEAGAQAALMAPTEILARQHHATIAPLAEAAGVRLALLTGRDGQKQKKETLSGLADGSIHLVVGTHALVQEEVEFADLALAVVDEQHRFGVHQRMALSSKGHAVDLLVMTATPIPRTLMLAAYGDLDVSKLTEKPAGRQPIDTRTLPLERVAEVADAVGRQIATGGRVYWVCPLIEESEDIDLANAEERFRLLSARFPGKVGLVHGRLKGAEREATMAAFSDGRLSILVATTVIEVGVDVPAATVMVIEHAERFGLAQLHQLRGRVGRGAAKSTCLLLYAQPLGETAKARLAIMRETEDGFRIAEEDLRLRGAGELLGTRQSGLPDMRLADLAAHAELLQAARDDARLVIERDPDLQSERGAALRALLYLFRRDDAVRTLRAG</sequence>
<keyword evidence="4 15" id="KW-0227">DNA damage</keyword>
<dbReference type="PANTHER" id="PTHR47964:SF1">
    <property type="entry name" value="ATP-DEPENDENT DNA HELICASE HOMOLOG RECG, CHLOROPLASTIC"/>
    <property type="match status" value="1"/>
</dbReference>
<dbReference type="InterPro" id="IPR027417">
    <property type="entry name" value="P-loop_NTPase"/>
</dbReference>